<comment type="caution">
    <text evidence="1">The sequence shown here is derived from an EMBL/GenBank/DDBJ whole genome shotgun (WGS) entry which is preliminary data.</text>
</comment>
<protein>
    <submittedName>
        <fullName evidence="1">Uncharacterized protein</fullName>
    </submittedName>
</protein>
<dbReference type="EMBL" id="CAJMWR010004107">
    <property type="protein sequence ID" value="CAE6484342.1"/>
    <property type="molecule type" value="Genomic_DNA"/>
</dbReference>
<reference evidence="1" key="1">
    <citation type="submission" date="2021-01" db="EMBL/GenBank/DDBJ databases">
        <authorList>
            <person name="Kaushik A."/>
        </authorList>
    </citation>
    <scope>NUCLEOTIDE SEQUENCE</scope>
    <source>
        <strain evidence="1">AG1-1A</strain>
    </source>
</reference>
<evidence type="ECO:0000313" key="1">
    <source>
        <dbReference type="EMBL" id="CAE6484342.1"/>
    </source>
</evidence>
<evidence type="ECO:0000313" key="2">
    <source>
        <dbReference type="Proteomes" id="UP000663840"/>
    </source>
</evidence>
<name>A0A8H3CI74_9AGAM</name>
<sequence>MIWTLVTESGSGANLAAMTEGSEHELEEEEYDLRYSSRSSSLLEYPCTTGSANKSTHHTKTFGLYPSLARASKLVDRIHHCQKETQRCLAKSGWADNDMSRLNTDAQLKPIWDEWVCRPEPATNKDWTDIQSRLTFLLEECPERAHAIARETSLSEKFNELVMKLSPPVRFVIRHRQSSMWDYTSPPPYCPPFPLFIHMRDWVIVKDLWKTHRTEQEMLALFEEHSRTIEELIVEWKRGIESHFSNLVLSKKQSRVQSPIVRPTMLRFQSRPDPLSHYTDEHKMLLRGDILFYDIEENSLSPIPMTYSEILDKNGLVASPLSLKPNSTSLTKKVNLNKYDFYVEAHLVACALMTSLNIPTASHLLLAGLGAEFQCKRCLDAQRVTWAELVRHYIVSNKLFKKNLKTVRSLCGGITYRNVHDTELRIEQPMVGYCSTNPPMELGAHTNKRRKCLLCAQIQGQESMIAPEWAIVRHLQDVHGVAEPATHLYYTPQHVHDSIDDFGGYGLPPHDSEFF</sequence>
<dbReference type="AlphaFoldDB" id="A0A8H3CI74"/>
<gene>
    <name evidence="1" type="ORF">RDB_LOCUS138398</name>
</gene>
<organism evidence="1 2">
    <name type="scientific">Rhizoctonia solani</name>
    <dbReference type="NCBI Taxonomy" id="456999"/>
    <lineage>
        <taxon>Eukaryota</taxon>
        <taxon>Fungi</taxon>
        <taxon>Dikarya</taxon>
        <taxon>Basidiomycota</taxon>
        <taxon>Agaricomycotina</taxon>
        <taxon>Agaricomycetes</taxon>
        <taxon>Cantharellales</taxon>
        <taxon>Ceratobasidiaceae</taxon>
        <taxon>Rhizoctonia</taxon>
    </lineage>
</organism>
<proteinExistence type="predicted"/>
<dbReference type="Proteomes" id="UP000663840">
    <property type="component" value="Unassembled WGS sequence"/>
</dbReference>
<accession>A0A8H3CI74</accession>